<dbReference type="InterPro" id="IPR001650">
    <property type="entry name" value="Helicase_C-like"/>
</dbReference>
<dbReference type="SMART" id="SM00490">
    <property type="entry name" value="HELICc"/>
    <property type="match status" value="1"/>
</dbReference>
<dbReference type="FunFam" id="3.40.50.10810:FF:000019">
    <property type="entry name" value="DNA excision repair protein ERCC-6-like 2 isoform X1"/>
    <property type="match status" value="1"/>
</dbReference>
<evidence type="ECO:0000259" key="5">
    <source>
        <dbReference type="PROSITE" id="PS51194"/>
    </source>
</evidence>
<dbReference type="InterPro" id="IPR014001">
    <property type="entry name" value="Helicase_ATP-bd"/>
</dbReference>
<evidence type="ECO:0000259" key="4">
    <source>
        <dbReference type="PROSITE" id="PS51192"/>
    </source>
</evidence>
<dbReference type="GO" id="GO:0005524">
    <property type="term" value="F:ATP binding"/>
    <property type="evidence" value="ECO:0007669"/>
    <property type="project" value="InterPro"/>
</dbReference>
<dbReference type="Gene3D" id="3.40.50.300">
    <property type="entry name" value="P-loop containing nucleotide triphosphate hydrolases"/>
    <property type="match status" value="1"/>
</dbReference>
<dbReference type="Pfam" id="PF00176">
    <property type="entry name" value="SNF2-rel_dom"/>
    <property type="match status" value="1"/>
</dbReference>
<dbReference type="Gene3D" id="3.40.50.10810">
    <property type="entry name" value="Tandem AAA-ATPase domain"/>
    <property type="match status" value="1"/>
</dbReference>
<dbReference type="InterPro" id="IPR038718">
    <property type="entry name" value="SNF2-like_sf"/>
</dbReference>
<sequence>MSTCNLDRPQFAHSSISLRKPYVLSTPEIVPSICVPAPINQYLREYQRDGIKFLYSQYSKGVGGLLCDDMGLGKTVQVIAFICAILCKTCTKIDVFLTGPKLVVSKSAVLVICPCSVIYNWVSEIETWSHLKTGVYHRNKKDEILDKVSRGRLDVVLTTLETAKLKVEELNSIPWLAVFVDEVHALKNPKSQVTEALLQLKCQIRFGLTGTALQNRLSELWCILNWIHPGCLGAWHEFQFIYERPLLQGQKFDCTRRELATAKEKQQQLSQLLSDWMIRRTKELIADQLPKKEEFVVFCPVTKLQGNIYSTILETDEMVNFVEAHQPCWCNSGLSKLNCCDKHCSSGLLSVQGIYLSLLLKCSNHIGLLLPSFFASDKQNEKAYQICKQVFSHYPEFLEMSIDASFLTLADPTYCGKMQILSKLLSHFHLESSKVIIFSESVRLLNILENYMVCRSYTYCRLDGSMRVEDRGAVVSKFNSDPSLFVFLISKKCGGVGLNITGANRVIIFDPSWNPANDLQAEDRAFRIGQRQNVEVYRLISEGTIEEILYLRQIYKQQLANTAIEGSNERRYFTGVDGDSDNKGEIFGVLNLFQPLRSGASLTENVLKRFDQGMKMSSTQFTYCDFLQGVKVLIHHGQIVGNSPAEEHIRHQAICHLDNDSQLPANLLNIQEEIKESKCKESTKETLEKSEPSKYEPVLTRGPKKIKINDLFDFDEAVEVSGHCGQSESFHSKLMSNTTEKSILSLDNLFDL</sequence>
<dbReference type="PANTHER" id="PTHR45629:SF7">
    <property type="entry name" value="DNA EXCISION REPAIR PROTEIN ERCC-6-RELATED"/>
    <property type="match status" value="1"/>
</dbReference>
<dbReference type="InterPro" id="IPR027417">
    <property type="entry name" value="P-loop_NTPase"/>
</dbReference>
<dbReference type="PROSITE" id="PS51194">
    <property type="entry name" value="HELICASE_CTER"/>
    <property type="match status" value="1"/>
</dbReference>
<evidence type="ECO:0000256" key="3">
    <source>
        <dbReference type="ARBA" id="ARBA00023242"/>
    </source>
</evidence>
<feature type="domain" description="Helicase C-terminal" evidence="5">
    <location>
        <begin position="420"/>
        <end position="575"/>
    </location>
</feature>
<dbReference type="KEGG" id="aqu:100642097"/>
<gene>
    <name evidence="6" type="primary">100642097</name>
</gene>
<comment type="subcellular location">
    <subcellularLocation>
        <location evidence="1">Nucleus</location>
    </subcellularLocation>
</comment>
<dbReference type="InterPro" id="IPR049730">
    <property type="entry name" value="SNF2/RAD54-like_C"/>
</dbReference>
<keyword evidence="3" id="KW-0539">Nucleus</keyword>
<dbReference type="InterPro" id="IPR050496">
    <property type="entry name" value="SNF2_RAD54_helicase_repair"/>
</dbReference>
<dbReference type="Proteomes" id="UP000007879">
    <property type="component" value="Unassembled WGS sequence"/>
</dbReference>
<reference evidence="6" key="2">
    <citation type="submission" date="2017-05" db="UniProtKB">
        <authorList>
            <consortium name="EnsemblMetazoa"/>
        </authorList>
    </citation>
    <scope>IDENTIFICATION</scope>
</reference>
<evidence type="ECO:0000313" key="7">
    <source>
        <dbReference type="Proteomes" id="UP000007879"/>
    </source>
</evidence>
<keyword evidence="7" id="KW-1185">Reference proteome</keyword>
<evidence type="ECO:0000256" key="2">
    <source>
        <dbReference type="ARBA" id="ARBA00022801"/>
    </source>
</evidence>
<dbReference type="Pfam" id="PF00271">
    <property type="entry name" value="Helicase_C"/>
    <property type="match status" value="1"/>
</dbReference>
<evidence type="ECO:0000313" key="6">
    <source>
        <dbReference type="EnsemblMetazoa" id="Aqu2.1.30578_001"/>
    </source>
</evidence>
<dbReference type="OrthoDB" id="448448at2759"/>
<dbReference type="EnsemblMetazoa" id="Aqu2.1.30578_001">
    <property type="protein sequence ID" value="Aqu2.1.30578_001"/>
    <property type="gene ID" value="Aqu2.1.30578"/>
</dbReference>
<evidence type="ECO:0000256" key="1">
    <source>
        <dbReference type="ARBA" id="ARBA00004123"/>
    </source>
</evidence>
<reference evidence="7" key="1">
    <citation type="journal article" date="2010" name="Nature">
        <title>The Amphimedon queenslandica genome and the evolution of animal complexity.</title>
        <authorList>
            <person name="Srivastava M."/>
            <person name="Simakov O."/>
            <person name="Chapman J."/>
            <person name="Fahey B."/>
            <person name="Gauthier M.E."/>
            <person name="Mitros T."/>
            <person name="Richards G.S."/>
            <person name="Conaco C."/>
            <person name="Dacre M."/>
            <person name="Hellsten U."/>
            <person name="Larroux C."/>
            <person name="Putnam N.H."/>
            <person name="Stanke M."/>
            <person name="Adamska M."/>
            <person name="Darling A."/>
            <person name="Degnan S.M."/>
            <person name="Oakley T.H."/>
            <person name="Plachetzki D.C."/>
            <person name="Zhai Y."/>
            <person name="Adamski M."/>
            <person name="Calcino A."/>
            <person name="Cummins S.F."/>
            <person name="Goodstein D.M."/>
            <person name="Harris C."/>
            <person name="Jackson D.J."/>
            <person name="Leys S.P."/>
            <person name="Shu S."/>
            <person name="Woodcroft B.J."/>
            <person name="Vervoort M."/>
            <person name="Kosik K.S."/>
            <person name="Manning G."/>
            <person name="Degnan B.M."/>
            <person name="Rokhsar D.S."/>
        </authorList>
    </citation>
    <scope>NUCLEOTIDE SEQUENCE [LARGE SCALE GENOMIC DNA]</scope>
</reference>
<proteinExistence type="predicted"/>
<dbReference type="AlphaFoldDB" id="A0A1X7US22"/>
<keyword evidence="2" id="KW-0378">Hydrolase</keyword>
<dbReference type="SMART" id="SM00487">
    <property type="entry name" value="DEXDc"/>
    <property type="match status" value="1"/>
</dbReference>
<protein>
    <submittedName>
        <fullName evidence="6">Uncharacterized protein</fullName>
    </submittedName>
</protein>
<dbReference type="InParanoid" id="A0A1X7US22"/>
<dbReference type="EnsemblMetazoa" id="XM_019997062.1">
    <property type="protein sequence ID" value="XP_019852621.1"/>
    <property type="gene ID" value="LOC100642097"/>
</dbReference>
<feature type="domain" description="Helicase ATP-binding" evidence="4">
    <location>
        <begin position="55"/>
        <end position="230"/>
    </location>
</feature>
<name>A0A1X7US22_AMPQE</name>
<dbReference type="STRING" id="400682.A0A1X7US22"/>
<dbReference type="PROSITE" id="PS51192">
    <property type="entry name" value="HELICASE_ATP_BIND_1"/>
    <property type="match status" value="1"/>
</dbReference>
<dbReference type="PANTHER" id="PTHR45629">
    <property type="entry name" value="SNF2/RAD54 FAMILY MEMBER"/>
    <property type="match status" value="1"/>
</dbReference>
<dbReference type="CDD" id="cd18793">
    <property type="entry name" value="SF2_C_SNF"/>
    <property type="match status" value="1"/>
</dbReference>
<dbReference type="SUPFAM" id="SSF52540">
    <property type="entry name" value="P-loop containing nucleoside triphosphate hydrolases"/>
    <property type="match status" value="2"/>
</dbReference>
<accession>A0A1X7US22</accession>
<organism evidence="6">
    <name type="scientific">Amphimedon queenslandica</name>
    <name type="common">Sponge</name>
    <dbReference type="NCBI Taxonomy" id="400682"/>
    <lineage>
        <taxon>Eukaryota</taxon>
        <taxon>Metazoa</taxon>
        <taxon>Porifera</taxon>
        <taxon>Demospongiae</taxon>
        <taxon>Heteroscleromorpha</taxon>
        <taxon>Haplosclerida</taxon>
        <taxon>Niphatidae</taxon>
        <taxon>Amphimedon</taxon>
    </lineage>
</organism>
<dbReference type="GO" id="GO:0005634">
    <property type="term" value="C:nucleus"/>
    <property type="evidence" value="ECO:0007669"/>
    <property type="project" value="UniProtKB-SubCell"/>
</dbReference>
<dbReference type="InterPro" id="IPR000330">
    <property type="entry name" value="SNF2_N"/>
</dbReference>
<dbReference type="GO" id="GO:0016787">
    <property type="term" value="F:hydrolase activity"/>
    <property type="evidence" value="ECO:0007669"/>
    <property type="project" value="UniProtKB-KW"/>
</dbReference>